<dbReference type="Gene3D" id="3.30.420.40">
    <property type="match status" value="2"/>
</dbReference>
<comment type="caution">
    <text evidence="2">The sequence shown here is derived from an EMBL/GenBank/DDBJ whole genome shotgun (WGS) entry which is preliminary data.</text>
</comment>
<keyword evidence="3" id="KW-1185">Reference proteome</keyword>
<dbReference type="InterPro" id="IPR000600">
    <property type="entry name" value="ROK"/>
</dbReference>
<evidence type="ECO:0000313" key="2">
    <source>
        <dbReference type="EMBL" id="MCQ5121449.1"/>
    </source>
</evidence>
<comment type="similarity">
    <text evidence="1">Belongs to the ROK (NagC/XylR) family.</text>
</comment>
<dbReference type="SUPFAM" id="SSF53067">
    <property type="entry name" value="Actin-like ATPase domain"/>
    <property type="match status" value="1"/>
</dbReference>
<dbReference type="PANTHER" id="PTHR18964">
    <property type="entry name" value="ROK (REPRESSOR, ORF, KINASE) FAMILY"/>
    <property type="match status" value="1"/>
</dbReference>
<name>A0ABT1SJS2_9FIRM</name>
<dbReference type="Proteomes" id="UP001524435">
    <property type="component" value="Unassembled WGS sequence"/>
</dbReference>
<protein>
    <submittedName>
        <fullName evidence="2">ROK family protein</fullName>
    </submittedName>
</protein>
<evidence type="ECO:0000256" key="1">
    <source>
        <dbReference type="ARBA" id="ARBA00006479"/>
    </source>
</evidence>
<dbReference type="Pfam" id="PF00480">
    <property type="entry name" value="ROK"/>
    <property type="match status" value="1"/>
</dbReference>
<evidence type="ECO:0000313" key="3">
    <source>
        <dbReference type="Proteomes" id="UP001524435"/>
    </source>
</evidence>
<dbReference type="EMBL" id="JANGCH010000004">
    <property type="protein sequence ID" value="MCQ5121449.1"/>
    <property type="molecule type" value="Genomic_DNA"/>
</dbReference>
<dbReference type="RefSeq" id="WP_102266503.1">
    <property type="nucleotide sequence ID" value="NZ_CALVCM010000008.1"/>
</dbReference>
<gene>
    <name evidence="2" type="ORF">NE663_04155</name>
</gene>
<accession>A0ABT1SJS2</accession>
<dbReference type="InterPro" id="IPR043129">
    <property type="entry name" value="ATPase_NBD"/>
</dbReference>
<proteinExistence type="inferred from homology"/>
<sequence length="299" mass="31711">MKTYIGVDLGGTNVRVARVDADGNVLEVLKDATEAQKGPKQILDKIEHMIRSLQDHEKCEGIGLGIPGPIDTKAGKIIVSNNLPDLVGYPIADHFKEIFHKPVFMDNDVNVAGLGEAIQGAGKGVEFVYYLTVSTGVGGAPVFQGKVIAGAHGHAGEVGNLILDPNRTARNGLNPGAVENEMSGPALMRKAKEVLGVEIAHAGELFDLAKNGNEQAALLCDRFVEDFSQLLSSIALTCNPDLFVLGGGVMQSSDAFLKQVEARFQEKVFPGMRGTRFVKAALAEPGLVGAAMLPMAQLR</sequence>
<dbReference type="PANTHER" id="PTHR18964:SF149">
    <property type="entry name" value="BIFUNCTIONAL UDP-N-ACETYLGLUCOSAMINE 2-EPIMERASE_N-ACETYLMANNOSAMINE KINASE"/>
    <property type="match status" value="1"/>
</dbReference>
<reference evidence="2 3" key="1">
    <citation type="submission" date="2022-06" db="EMBL/GenBank/DDBJ databases">
        <title>Isolation of gut microbiota from human fecal samples.</title>
        <authorList>
            <person name="Pamer E.G."/>
            <person name="Barat B."/>
            <person name="Waligurski E."/>
            <person name="Medina S."/>
            <person name="Paddock L."/>
            <person name="Mostad J."/>
        </authorList>
    </citation>
    <scope>NUCLEOTIDE SEQUENCE [LARGE SCALE GENOMIC DNA]</scope>
    <source>
        <strain evidence="2 3">DFI.6.1</strain>
    </source>
</reference>
<organism evidence="2 3">
    <name type="scientific">Massilicoli timonensis</name>
    <dbReference type="NCBI Taxonomy" id="2015901"/>
    <lineage>
        <taxon>Bacteria</taxon>
        <taxon>Bacillati</taxon>
        <taxon>Bacillota</taxon>
        <taxon>Erysipelotrichia</taxon>
        <taxon>Erysipelotrichales</taxon>
        <taxon>Erysipelotrichaceae</taxon>
        <taxon>Massilicoli</taxon>
    </lineage>
</organism>